<dbReference type="PANTHER" id="PTHR18640">
    <property type="entry name" value="SOLUTE CARRIER FAMILY 10 MEMBER 7"/>
    <property type="match status" value="1"/>
</dbReference>
<accession>A0A9P3M052</accession>
<feature type="transmembrane region" description="Helical" evidence="2">
    <location>
        <begin position="204"/>
        <end position="224"/>
    </location>
</feature>
<feature type="compositionally biased region" description="Basic and acidic residues" evidence="1">
    <location>
        <begin position="103"/>
        <end position="118"/>
    </location>
</feature>
<feature type="transmembrane region" description="Helical" evidence="2">
    <location>
        <begin position="303"/>
        <end position="324"/>
    </location>
</feature>
<organism evidence="3 4">
    <name type="scientific">Entomortierella parvispora</name>
    <dbReference type="NCBI Taxonomy" id="205924"/>
    <lineage>
        <taxon>Eukaryota</taxon>
        <taxon>Fungi</taxon>
        <taxon>Fungi incertae sedis</taxon>
        <taxon>Mucoromycota</taxon>
        <taxon>Mortierellomycotina</taxon>
        <taxon>Mortierellomycetes</taxon>
        <taxon>Mortierellales</taxon>
        <taxon>Mortierellaceae</taxon>
        <taxon>Entomortierella</taxon>
    </lineage>
</organism>
<dbReference type="PANTHER" id="PTHR18640:SF5">
    <property type="entry name" value="SODIUM_BILE ACID COTRANSPORTER 7"/>
    <property type="match status" value="1"/>
</dbReference>
<keyword evidence="2" id="KW-0812">Transmembrane</keyword>
<proteinExistence type="predicted"/>
<evidence type="ECO:0000313" key="4">
    <source>
        <dbReference type="Proteomes" id="UP000827284"/>
    </source>
</evidence>
<dbReference type="InterPro" id="IPR038770">
    <property type="entry name" value="Na+/solute_symporter_sf"/>
</dbReference>
<keyword evidence="4" id="KW-1185">Reference proteome</keyword>
<feature type="transmembrane region" description="Helical" evidence="2">
    <location>
        <begin position="371"/>
        <end position="392"/>
    </location>
</feature>
<dbReference type="Pfam" id="PF13593">
    <property type="entry name" value="SBF_like"/>
    <property type="match status" value="1"/>
</dbReference>
<reference evidence="3" key="2">
    <citation type="journal article" date="2022" name="Microbiol. Resour. Announc.">
        <title>Whole-Genome Sequence of Entomortierella parvispora E1425, a Mucoromycotan Fungus Associated with Burkholderiaceae-Related Endosymbiotic Bacteria.</title>
        <authorList>
            <person name="Herlambang A."/>
            <person name="Guo Y."/>
            <person name="Takashima Y."/>
            <person name="Narisawa K."/>
            <person name="Ohta H."/>
            <person name="Nishizawa T."/>
        </authorList>
    </citation>
    <scope>NUCLEOTIDE SEQUENCE</scope>
    <source>
        <strain evidence="3">E1425</strain>
    </source>
</reference>
<feature type="transmembrane region" description="Helical" evidence="2">
    <location>
        <begin position="336"/>
        <end position="359"/>
    </location>
</feature>
<dbReference type="InterPro" id="IPR016833">
    <property type="entry name" value="Put_Na-Bile_cotransptr"/>
</dbReference>
<evidence type="ECO:0000256" key="2">
    <source>
        <dbReference type="SAM" id="Phobius"/>
    </source>
</evidence>
<feature type="region of interest" description="Disordered" evidence="1">
    <location>
        <begin position="1"/>
        <end position="118"/>
    </location>
</feature>
<keyword evidence="2" id="KW-1133">Transmembrane helix</keyword>
<gene>
    <name evidence="3" type="ORF">EMPS_09272</name>
</gene>
<reference evidence="3" key="1">
    <citation type="submission" date="2021-11" db="EMBL/GenBank/DDBJ databases">
        <authorList>
            <person name="Herlambang A."/>
            <person name="Guo Y."/>
            <person name="Takashima Y."/>
            <person name="Nishizawa T."/>
        </authorList>
    </citation>
    <scope>NUCLEOTIDE SEQUENCE</scope>
    <source>
        <strain evidence="3">E1425</strain>
    </source>
</reference>
<feature type="transmembrane region" description="Helical" evidence="2">
    <location>
        <begin position="261"/>
        <end position="283"/>
    </location>
</feature>
<evidence type="ECO:0000256" key="1">
    <source>
        <dbReference type="SAM" id="MobiDB-lite"/>
    </source>
</evidence>
<dbReference type="OrthoDB" id="188035at2759"/>
<comment type="caution">
    <text evidence="3">The sequence shown here is derived from an EMBL/GenBank/DDBJ whole genome shotgun (WGS) entry which is preliminary data.</text>
</comment>
<feature type="compositionally biased region" description="Low complexity" evidence="1">
    <location>
        <begin position="67"/>
        <end position="88"/>
    </location>
</feature>
<feature type="transmembrane region" description="Helical" evidence="2">
    <location>
        <begin position="230"/>
        <end position="249"/>
    </location>
</feature>
<dbReference type="AlphaFoldDB" id="A0A9P3M052"/>
<dbReference type="Gene3D" id="1.20.1530.20">
    <property type="match status" value="2"/>
</dbReference>
<feature type="transmembrane region" description="Helical" evidence="2">
    <location>
        <begin position="167"/>
        <end position="184"/>
    </location>
</feature>
<dbReference type="Proteomes" id="UP000827284">
    <property type="component" value="Unassembled WGS sequence"/>
</dbReference>
<name>A0A9P3M052_9FUNG</name>
<sequence>MDYTTADIEPSPSQQSEQQHHAAVSTEKVEDPSTQSPHRPSPEVPALSEKKIIVIDDLSSIPPTKHTSPTSVVSSRSTLSSSSATMASDPVKAESFLPDPPTPEEKAAAPQETEREDKKARAKRRRAFWWGLWMQNWFLLGLAFVIIMARFEPSWGKTGGPIRPEYSVKYGATACIFLLSGLSLKTQDILQSAKNYRAHMIVQLTSFVLIPLFVKALTTLIGLSSFDSNLLAGMAFTAATPTTISSNVVMTGNAGGSEPLALFNATLGNLLGVFLSPVITLLILSNTPQTPADAGGGIEYGEILLNLGTTIVLPVIVGQIMLYCIPRAIAWAKSKVHFPTLNSTCLLILVWSIFCDAFSNGTFDGVTAGQIIAVGVCQGSTFWLATFFLAFVSRVRPKNIRILHIMDKKQQRKMAASKDQEGQDDELSDMEAASDAVSLADAHPCTEGLQLPRSRLQQLAEPMTKKDTVAILFCGATKSVAIGIPLVKLMYPAKSGTDHLAGLMATPLLMYHVEQLFSGAIMVRVLKRWVDRGEETLDTFDKTPSDSK</sequence>
<dbReference type="GO" id="GO:0005886">
    <property type="term" value="C:plasma membrane"/>
    <property type="evidence" value="ECO:0007669"/>
    <property type="project" value="TreeGrafter"/>
</dbReference>
<evidence type="ECO:0000313" key="3">
    <source>
        <dbReference type="EMBL" id="GJJ76913.1"/>
    </source>
</evidence>
<feature type="transmembrane region" description="Helical" evidence="2">
    <location>
        <begin position="127"/>
        <end position="147"/>
    </location>
</feature>
<protein>
    <submittedName>
        <fullName evidence="3">Solute carrier family 10 (Sodium/bile acid cotransporter), member 7</fullName>
    </submittedName>
</protein>
<dbReference type="EMBL" id="BQFW01000013">
    <property type="protein sequence ID" value="GJJ76913.1"/>
    <property type="molecule type" value="Genomic_DNA"/>
</dbReference>
<keyword evidence="2" id="KW-0472">Membrane</keyword>